<evidence type="ECO:0000313" key="10">
    <source>
        <dbReference type="EMBL" id="CAH1261522.1"/>
    </source>
</evidence>
<evidence type="ECO:0000256" key="8">
    <source>
        <dbReference type="SAM" id="MobiDB-lite"/>
    </source>
</evidence>
<evidence type="ECO:0000256" key="4">
    <source>
        <dbReference type="ARBA" id="ARBA00023015"/>
    </source>
</evidence>
<proteinExistence type="inferred from homology"/>
<feature type="compositionally biased region" description="Low complexity" evidence="8">
    <location>
        <begin position="97"/>
        <end position="108"/>
    </location>
</feature>
<evidence type="ECO:0000259" key="9">
    <source>
        <dbReference type="PROSITE" id="PS50217"/>
    </source>
</evidence>
<dbReference type="SUPFAM" id="SSF57959">
    <property type="entry name" value="Leucine zipper domain"/>
    <property type="match status" value="1"/>
</dbReference>
<keyword evidence="4" id="KW-0805">Transcription regulation</keyword>
<name>A0A8K0EPQ2_BRALA</name>
<dbReference type="Proteomes" id="UP000838412">
    <property type="component" value="Chromosome 4"/>
</dbReference>
<feature type="domain" description="BZIP" evidence="9">
    <location>
        <begin position="237"/>
        <end position="300"/>
    </location>
</feature>
<dbReference type="CDD" id="cd14695">
    <property type="entry name" value="bZIP_HLF"/>
    <property type="match status" value="1"/>
</dbReference>
<dbReference type="EMBL" id="OV696689">
    <property type="protein sequence ID" value="CAH1261522.1"/>
    <property type="molecule type" value="Genomic_DNA"/>
</dbReference>
<feature type="region of interest" description="Disordered" evidence="8">
    <location>
        <begin position="215"/>
        <end position="260"/>
    </location>
</feature>
<dbReference type="PANTHER" id="PTHR11988">
    <property type="entry name" value="THYROTROPH EMBRYONIC FACTOR RELATED"/>
    <property type="match status" value="1"/>
</dbReference>
<evidence type="ECO:0000256" key="1">
    <source>
        <dbReference type="ARBA" id="ARBA00004123"/>
    </source>
</evidence>
<comment type="subcellular location">
    <subcellularLocation>
        <location evidence="1">Nucleus</location>
    </subcellularLocation>
</comment>
<feature type="compositionally biased region" description="Basic and acidic residues" evidence="8">
    <location>
        <begin position="126"/>
        <end position="145"/>
    </location>
</feature>
<sequence length="307" mass="33587">MSDTAEAEASDGREQKQLYGFQASTTYTGHASLPGGRSSDSPEAGQEAEKHVSAREEARLQSRRLSEDGAVDLSASRPGRGGGGRSDATTQADEDSLGGSSFDSSSVDDQQDSPREREESSDDQAEERRHQSYLEGYRGHPHPDALRAGIPTTPVHLVYPGIGYVQVQMPVDLRGQPVAFLQPSLNGGHPHTAPPSSPASSVTMLEELRKRVHSGIELAKPAQPRKKARNVPDGEKDNSYWERRRKNNEAAKRSREMRKAKEGEIAVRAVLLEEENIKLRSQVGDLKQETERLRALLYASSPGKGEK</sequence>
<comment type="similarity">
    <text evidence="2">Belongs to the bZIP family. NFIL3 subfamily.</text>
</comment>
<dbReference type="GO" id="GO:0005634">
    <property type="term" value="C:nucleus"/>
    <property type="evidence" value="ECO:0007669"/>
    <property type="project" value="UniProtKB-SubCell"/>
</dbReference>
<gene>
    <name evidence="10" type="primary">HLF</name>
    <name evidence="10" type="ORF">BLAG_LOCUS16924</name>
</gene>
<keyword evidence="6" id="KW-0804">Transcription</keyword>
<dbReference type="GO" id="GO:0000978">
    <property type="term" value="F:RNA polymerase II cis-regulatory region sequence-specific DNA binding"/>
    <property type="evidence" value="ECO:0007669"/>
    <property type="project" value="TreeGrafter"/>
</dbReference>
<dbReference type="SMART" id="SM00338">
    <property type="entry name" value="BRLZ"/>
    <property type="match status" value="1"/>
</dbReference>
<feature type="region of interest" description="Disordered" evidence="8">
    <location>
        <begin position="1"/>
        <end position="148"/>
    </location>
</feature>
<dbReference type="FunFam" id="1.20.5.170:FF:000025">
    <property type="entry name" value="nuclear factor interleukin-3-regulated protein-like"/>
    <property type="match status" value="1"/>
</dbReference>
<dbReference type="InterPro" id="IPR040223">
    <property type="entry name" value="PAR_bZIP"/>
</dbReference>
<dbReference type="PROSITE" id="PS50217">
    <property type="entry name" value="BZIP"/>
    <property type="match status" value="1"/>
</dbReference>
<dbReference type="InterPro" id="IPR004827">
    <property type="entry name" value="bZIP"/>
</dbReference>
<feature type="compositionally biased region" description="Basic and acidic residues" evidence="8">
    <location>
        <begin position="47"/>
        <end position="67"/>
    </location>
</feature>
<evidence type="ECO:0000256" key="5">
    <source>
        <dbReference type="ARBA" id="ARBA00023125"/>
    </source>
</evidence>
<evidence type="ECO:0000256" key="7">
    <source>
        <dbReference type="ARBA" id="ARBA00023242"/>
    </source>
</evidence>
<evidence type="ECO:0000256" key="2">
    <source>
        <dbReference type="ARBA" id="ARBA00006079"/>
    </source>
</evidence>
<keyword evidence="5" id="KW-0238">DNA-binding</keyword>
<evidence type="ECO:0000313" key="11">
    <source>
        <dbReference type="Proteomes" id="UP000838412"/>
    </source>
</evidence>
<comment type="similarity">
    <text evidence="3">Belongs to the bZIP family. PAR subfamily.</text>
</comment>
<dbReference type="PANTHER" id="PTHR11988:SF27">
    <property type="entry name" value="GH27708P"/>
    <property type="match status" value="1"/>
</dbReference>
<dbReference type="Pfam" id="PF07716">
    <property type="entry name" value="bZIP_2"/>
    <property type="match status" value="1"/>
</dbReference>
<evidence type="ECO:0000256" key="3">
    <source>
        <dbReference type="ARBA" id="ARBA00009208"/>
    </source>
</evidence>
<dbReference type="GO" id="GO:0000981">
    <property type="term" value="F:DNA-binding transcription factor activity, RNA polymerase II-specific"/>
    <property type="evidence" value="ECO:0007669"/>
    <property type="project" value="TreeGrafter"/>
</dbReference>
<dbReference type="Gene3D" id="1.20.5.170">
    <property type="match status" value="1"/>
</dbReference>
<keyword evidence="7" id="KW-0539">Nucleus</keyword>
<protein>
    <submittedName>
        <fullName evidence="10">HLF protein</fullName>
    </submittedName>
</protein>
<reference evidence="10" key="1">
    <citation type="submission" date="2022-01" db="EMBL/GenBank/DDBJ databases">
        <authorList>
            <person name="Braso-Vives M."/>
        </authorList>
    </citation>
    <scope>NUCLEOTIDE SEQUENCE</scope>
</reference>
<organism evidence="10 11">
    <name type="scientific">Branchiostoma lanceolatum</name>
    <name type="common">Common lancelet</name>
    <name type="synonym">Amphioxus lanceolatum</name>
    <dbReference type="NCBI Taxonomy" id="7740"/>
    <lineage>
        <taxon>Eukaryota</taxon>
        <taxon>Metazoa</taxon>
        <taxon>Chordata</taxon>
        <taxon>Cephalochordata</taxon>
        <taxon>Leptocardii</taxon>
        <taxon>Amphioxiformes</taxon>
        <taxon>Branchiostomatidae</taxon>
        <taxon>Branchiostoma</taxon>
    </lineage>
</organism>
<dbReference type="InterPro" id="IPR046347">
    <property type="entry name" value="bZIP_sf"/>
</dbReference>
<evidence type="ECO:0000256" key="6">
    <source>
        <dbReference type="ARBA" id="ARBA00023163"/>
    </source>
</evidence>
<keyword evidence="11" id="KW-1185">Reference proteome</keyword>
<dbReference type="OrthoDB" id="6022300at2759"/>
<accession>A0A8K0EPQ2</accession>
<dbReference type="AlphaFoldDB" id="A0A8K0EPQ2"/>
<feature type="compositionally biased region" description="Basic and acidic residues" evidence="8">
    <location>
        <begin position="230"/>
        <end position="260"/>
    </location>
</feature>